<protein>
    <submittedName>
        <fullName evidence="1">Uncharacterized protein</fullName>
    </submittedName>
</protein>
<dbReference type="RefSeq" id="WP_014456727.1">
    <property type="nucleotide sequence ID" value="NC_017098.1"/>
</dbReference>
<dbReference type="EMBL" id="CP003282">
    <property type="protein sequence ID" value="AFG38745.1"/>
    <property type="molecule type" value="Genomic_DNA"/>
</dbReference>
<evidence type="ECO:0000313" key="1">
    <source>
        <dbReference type="EMBL" id="AFG38745.1"/>
    </source>
</evidence>
<dbReference type="STRING" id="889378.Spiaf_2720"/>
<name>H9UMK2_SPIAZ</name>
<organism evidence="1 2">
    <name type="scientific">Spirochaeta africana (strain ATCC 700263 / DSM 8902 / Z-7692)</name>
    <dbReference type="NCBI Taxonomy" id="889378"/>
    <lineage>
        <taxon>Bacteria</taxon>
        <taxon>Pseudomonadati</taxon>
        <taxon>Spirochaetota</taxon>
        <taxon>Spirochaetia</taxon>
        <taxon>Spirochaetales</taxon>
        <taxon>Spirochaetaceae</taxon>
        <taxon>Spirochaeta</taxon>
    </lineage>
</organism>
<gene>
    <name evidence="1" type="ordered locus">Spiaf_2720</name>
</gene>
<keyword evidence="2" id="KW-1185">Reference proteome</keyword>
<dbReference type="PATRIC" id="fig|889378.3.peg.2693"/>
<dbReference type="AlphaFoldDB" id="H9UMK2"/>
<proteinExistence type="predicted"/>
<sequence>MASVNFCACCGEIIDLPGDVCSFCGYCPAAIGQSSYHEVFDAPLKRLETHAGLLRLDQLLQQLCDLENELTGLLQGAGIDKQISCKP</sequence>
<dbReference type="Proteomes" id="UP000007383">
    <property type="component" value="Chromosome"/>
</dbReference>
<accession>H9UMK2</accession>
<evidence type="ECO:0000313" key="2">
    <source>
        <dbReference type="Proteomes" id="UP000007383"/>
    </source>
</evidence>
<dbReference type="HOGENOM" id="CLU_2481724_0_0_12"/>
<reference evidence="2" key="1">
    <citation type="journal article" date="2013" name="Stand. Genomic Sci.">
        <title>Complete genome sequence of the halophilic bacterium Spirochaeta africana type strain (Z-7692(T)) from the alkaline Lake Magadi in the East African Rift.</title>
        <authorList>
            <person name="Liolos K."/>
            <person name="Abt B."/>
            <person name="Scheuner C."/>
            <person name="Teshima H."/>
            <person name="Held B."/>
            <person name="Lapidus A."/>
            <person name="Nolan M."/>
            <person name="Lucas S."/>
            <person name="Deshpande S."/>
            <person name="Cheng J.F."/>
            <person name="Tapia R."/>
            <person name="Goodwin L.A."/>
            <person name="Pitluck S."/>
            <person name="Pagani I."/>
            <person name="Ivanova N."/>
            <person name="Mavromatis K."/>
            <person name="Mikhailova N."/>
            <person name="Huntemann M."/>
            <person name="Pati A."/>
            <person name="Chen A."/>
            <person name="Palaniappan K."/>
            <person name="Land M."/>
            <person name="Rohde M."/>
            <person name="Tindall B.J."/>
            <person name="Detter J.C."/>
            <person name="Goker M."/>
            <person name="Bristow J."/>
            <person name="Eisen J.A."/>
            <person name="Markowitz V."/>
            <person name="Hugenholtz P."/>
            <person name="Woyke T."/>
            <person name="Klenk H.P."/>
            <person name="Kyrpides N.C."/>
        </authorList>
    </citation>
    <scope>NUCLEOTIDE SEQUENCE</scope>
    <source>
        <strain evidence="2">ATCC 700263 / DSM 8902 / Z-7692</strain>
    </source>
</reference>
<dbReference type="KEGG" id="sfc:Spiaf_2720"/>